<dbReference type="PANTHER" id="PTHR33445">
    <property type="entry name" value="ATP SYNTHASE SUBUNIT B', CHLOROPLASTIC"/>
    <property type="match status" value="1"/>
</dbReference>
<evidence type="ECO:0000256" key="11">
    <source>
        <dbReference type="ARBA" id="ARBA00025614"/>
    </source>
</evidence>
<evidence type="ECO:0000313" key="17">
    <source>
        <dbReference type="Proteomes" id="UP000677668"/>
    </source>
</evidence>
<keyword evidence="4 13" id="KW-0812">Transmembrane</keyword>
<evidence type="ECO:0000256" key="2">
    <source>
        <dbReference type="ARBA" id="ARBA00022448"/>
    </source>
</evidence>
<dbReference type="Proteomes" id="UP000677668">
    <property type="component" value="Chromosome 1"/>
</dbReference>
<feature type="transmembrane region" description="Helical" evidence="15">
    <location>
        <begin position="28"/>
        <end position="49"/>
    </location>
</feature>
<dbReference type="InterPro" id="IPR002146">
    <property type="entry name" value="ATP_synth_b/b'su_bac/chlpt"/>
</dbReference>
<dbReference type="InterPro" id="IPR050059">
    <property type="entry name" value="ATP_synthase_B_chain"/>
</dbReference>
<comment type="subcellular location">
    <subcellularLocation>
        <location evidence="12">Endomembrane system</location>
        <topology evidence="12">Single-pass membrane protein</topology>
    </subcellularLocation>
</comment>
<dbReference type="RefSeq" id="WP_211421706.1">
    <property type="nucleotide sequence ID" value="NZ_CP072642.1"/>
</dbReference>
<gene>
    <name evidence="16" type="ORF">J8C05_07990</name>
</gene>
<evidence type="ECO:0000256" key="8">
    <source>
        <dbReference type="ARBA" id="ARBA00023136"/>
    </source>
</evidence>
<keyword evidence="14" id="KW-0175">Coiled coil</keyword>
<proteinExistence type="inferred from homology"/>
<keyword evidence="9" id="KW-0066">ATP synthesis</keyword>
<comment type="function">
    <text evidence="11">Component of the F(0) channel, it forms part of the peripheral stalk, linking F(1) to F(0). The b'-subunit is a diverged and duplicated form of b found in plants and photosynthetic bacteria.</text>
</comment>
<protein>
    <submittedName>
        <fullName evidence="16">ATP synthase F0 subunit B</fullName>
    </submittedName>
</protein>
<evidence type="ECO:0000256" key="7">
    <source>
        <dbReference type="ARBA" id="ARBA00023065"/>
    </source>
</evidence>
<evidence type="ECO:0000256" key="10">
    <source>
        <dbReference type="ARBA" id="ARBA00025198"/>
    </source>
</evidence>
<evidence type="ECO:0000256" key="14">
    <source>
        <dbReference type="SAM" id="Coils"/>
    </source>
</evidence>
<evidence type="ECO:0000256" key="3">
    <source>
        <dbReference type="ARBA" id="ARBA00022547"/>
    </source>
</evidence>
<keyword evidence="5 13" id="KW-0375">Hydrogen ion transport</keyword>
<dbReference type="CDD" id="cd06503">
    <property type="entry name" value="ATP-synt_Fo_b"/>
    <property type="match status" value="1"/>
</dbReference>
<name>A0ABX8B1F7_9BACT</name>
<dbReference type="PANTHER" id="PTHR33445:SF2">
    <property type="entry name" value="ATP SYNTHASE SUBUNIT B', CHLOROPLASTIC"/>
    <property type="match status" value="1"/>
</dbReference>
<evidence type="ECO:0000256" key="12">
    <source>
        <dbReference type="ARBA" id="ARBA00037847"/>
    </source>
</evidence>
<accession>A0ABX8B1F7</accession>
<evidence type="ECO:0000256" key="4">
    <source>
        <dbReference type="ARBA" id="ARBA00022692"/>
    </source>
</evidence>
<dbReference type="Pfam" id="PF00430">
    <property type="entry name" value="ATP-synt_B"/>
    <property type="match status" value="1"/>
</dbReference>
<keyword evidence="2 13" id="KW-0813">Transport</keyword>
<evidence type="ECO:0000256" key="13">
    <source>
        <dbReference type="RuleBase" id="RU003848"/>
    </source>
</evidence>
<organism evidence="16 17">
    <name type="scientific">Chloracidobacterium sp. N</name>
    <dbReference type="NCBI Taxonomy" id="2821540"/>
    <lineage>
        <taxon>Bacteria</taxon>
        <taxon>Pseudomonadati</taxon>
        <taxon>Acidobacteriota</taxon>
        <taxon>Terriglobia</taxon>
        <taxon>Terriglobales</taxon>
        <taxon>Acidobacteriaceae</taxon>
        <taxon>Chloracidobacterium</taxon>
        <taxon>Chloracidobacterium aggregatum</taxon>
    </lineage>
</organism>
<evidence type="ECO:0000256" key="15">
    <source>
        <dbReference type="SAM" id="Phobius"/>
    </source>
</evidence>
<evidence type="ECO:0000313" key="16">
    <source>
        <dbReference type="EMBL" id="QUV93314.1"/>
    </source>
</evidence>
<evidence type="ECO:0000256" key="1">
    <source>
        <dbReference type="ARBA" id="ARBA00005513"/>
    </source>
</evidence>
<keyword evidence="6 15" id="KW-1133">Transmembrane helix</keyword>
<dbReference type="EMBL" id="CP072642">
    <property type="protein sequence ID" value="QUV93314.1"/>
    <property type="molecule type" value="Genomic_DNA"/>
</dbReference>
<feature type="coiled-coil region" evidence="14">
    <location>
        <begin position="70"/>
        <end position="97"/>
    </location>
</feature>
<evidence type="ECO:0000256" key="6">
    <source>
        <dbReference type="ARBA" id="ARBA00022989"/>
    </source>
</evidence>
<comment type="similarity">
    <text evidence="1 13">Belongs to the ATPase B chain family.</text>
</comment>
<sequence>MIELSWGVSGIEVGCFFAAGANLLTPDLSLFVTVGVFLLVAYLLNTLVFKPVLAVLDERARLTSGFRQQLGDYDERLAEYEAALRAARVDAARIIEERRAVALQRRNELIESAKQSAAAEVAAATQALEAQVAAVKQTLTRDAEHLAASIASTVLGRQIGTPS</sequence>
<keyword evidence="17" id="KW-1185">Reference proteome</keyword>
<keyword evidence="8 15" id="KW-0472">Membrane</keyword>
<reference evidence="16 17" key="1">
    <citation type="submission" date="2021-03" db="EMBL/GenBank/DDBJ databases">
        <title>Genomic and phenotypic characterization of Chloracidobacterium isolates provides evidence for multiple species.</title>
        <authorList>
            <person name="Saini M.K."/>
            <person name="Costas A.M.G."/>
            <person name="Tank M."/>
            <person name="Bryant D.A."/>
        </authorList>
    </citation>
    <scope>NUCLEOTIDE SEQUENCE [LARGE SCALE GENOMIC DNA]</scope>
    <source>
        <strain evidence="16 17">N</strain>
    </source>
</reference>
<evidence type="ECO:0000256" key="5">
    <source>
        <dbReference type="ARBA" id="ARBA00022781"/>
    </source>
</evidence>
<keyword evidence="3 13" id="KW-0138">CF(0)</keyword>
<evidence type="ECO:0000256" key="9">
    <source>
        <dbReference type="ARBA" id="ARBA00023310"/>
    </source>
</evidence>
<comment type="function">
    <text evidence="10">F(1)F(0) ATP synthase produces ATP from ADP in the presence of a proton or sodium gradient. F-type ATPases consist of two structural domains, F(1) containing the extramembraneous catalytic core and F(0) containing the membrane proton channel, linked together by a central stalk and a peripheral stalk. During catalysis, ATP synthesis in the catalytic domain of F(1) is coupled via a rotary mechanism of the central stalk subunits to proton translocation.</text>
</comment>
<keyword evidence="7 13" id="KW-0406">Ion transport</keyword>